<dbReference type="Proteomes" id="UP000291084">
    <property type="component" value="Chromosome 4"/>
</dbReference>
<evidence type="ECO:0000313" key="1">
    <source>
        <dbReference type="EMBL" id="BAT86066.1"/>
    </source>
</evidence>
<dbReference type="EMBL" id="AP015037">
    <property type="protein sequence ID" value="BAT86066.1"/>
    <property type="molecule type" value="Genomic_DNA"/>
</dbReference>
<accession>A0A0S3RZQ4</accession>
<gene>
    <name evidence="1" type="primary">Vigan.04G368200</name>
    <name evidence="1" type="ORF">VIGAN_04368200</name>
</gene>
<organism evidence="1 2">
    <name type="scientific">Vigna angularis var. angularis</name>
    <dbReference type="NCBI Taxonomy" id="157739"/>
    <lineage>
        <taxon>Eukaryota</taxon>
        <taxon>Viridiplantae</taxon>
        <taxon>Streptophyta</taxon>
        <taxon>Embryophyta</taxon>
        <taxon>Tracheophyta</taxon>
        <taxon>Spermatophyta</taxon>
        <taxon>Magnoliopsida</taxon>
        <taxon>eudicotyledons</taxon>
        <taxon>Gunneridae</taxon>
        <taxon>Pentapetalae</taxon>
        <taxon>rosids</taxon>
        <taxon>fabids</taxon>
        <taxon>Fabales</taxon>
        <taxon>Fabaceae</taxon>
        <taxon>Papilionoideae</taxon>
        <taxon>50 kb inversion clade</taxon>
        <taxon>NPAAA clade</taxon>
        <taxon>indigoferoid/millettioid clade</taxon>
        <taxon>Phaseoleae</taxon>
        <taxon>Vigna</taxon>
    </lineage>
</organism>
<keyword evidence="2" id="KW-1185">Reference proteome</keyword>
<dbReference type="AlphaFoldDB" id="A0A0S3RZQ4"/>
<reference evidence="1 2" key="1">
    <citation type="journal article" date="2015" name="Sci. Rep.">
        <title>The power of single molecule real-time sequencing technology in the de novo assembly of a eukaryotic genome.</title>
        <authorList>
            <person name="Sakai H."/>
            <person name="Naito K."/>
            <person name="Ogiso-Tanaka E."/>
            <person name="Takahashi Y."/>
            <person name="Iseki K."/>
            <person name="Muto C."/>
            <person name="Satou K."/>
            <person name="Teruya K."/>
            <person name="Shiroma A."/>
            <person name="Shimoji M."/>
            <person name="Hirano T."/>
            <person name="Itoh T."/>
            <person name="Kaga A."/>
            <person name="Tomooka N."/>
        </authorList>
    </citation>
    <scope>NUCLEOTIDE SEQUENCE [LARGE SCALE GENOMIC DNA]</scope>
    <source>
        <strain evidence="2">cv. Shumari</strain>
    </source>
</reference>
<feature type="non-terminal residue" evidence="1">
    <location>
        <position position="1"/>
    </location>
</feature>
<proteinExistence type="predicted"/>
<sequence length="72" mass="8006">LGSHTPLYLRSSVVGFNVMFVPKTLDNDLPPHRVVSGRFSNIALVSLDSWHVDELFIANPTRQCSLFSVCCT</sequence>
<evidence type="ECO:0000313" key="2">
    <source>
        <dbReference type="Proteomes" id="UP000291084"/>
    </source>
</evidence>
<protein>
    <submittedName>
        <fullName evidence="1">Uncharacterized protein</fullName>
    </submittedName>
</protein>
<name>A0A0S3RZQ4_PHAAN</name>